<comment type="caution">
    <text evidence="2">The sequence shown here is derived from an EMBL/GenBank/DDBJ whole genome shotgun (WGS) entry which is preliminary data.</text>
</comment>
<evidence type="ECO:0000313" key="2">
    <source>
        <dbReference type="EMBL" id="OJX60782.1"/>
    </source>
</evidence>
<dbReference type="PANTHER" id="PTHR33990">
    <property type="entry name" value="PROTEIN YJDN-RELATED"/>
    <property type="match status" value="1"/>
</dbReference>
<gene>
    <name evidence="2" type="ORF">BGO89_04250</name>
</gene>
<organism evidence="2 3">
    <name type="scientific">Candidatus Kapaibacterium thiocyanatum</name>
    <dbReference type="NCBI Taxonomy" id="1895771"/>
    <lineage>
        <taxon>Bacteria</taxon>
        <taxon>Pseudomonadati</taxon>
        <taxon>Candidatus Kapaibacteriota</taxon>
        <taxon>Candidatus Kapaibacteriia</taxon>
        <taxon>Candidatus Kapaibacteriales</taxon>
        <taxon>Candidatus Kapaibacteriaceae</taxon>
        <taxon>Candidatus Kapaibacterium</taxon>
    </lineage>
</organism>
<dbReference type="SUPFAM" id="SSF54593">
    <property type="entry name" value="Glyoxalase/Bleomycin resistance protein/Dihydroxybiphenyl dioxygenase"/>
    <property type="match status" value="1"/>
</dbReference>
<dbReference type="EMBL" id="MKVH01000003">
    <property type="protein sequence ID" value="OJX60782.1"/>
    <property type="molecule type" value="Genomic_DNA"/>
</dbReference>
<dbReference type="AlphaFoldDB" id="A0A1M3L5E5"/>
<dbReference type="STRING" id="1895771.BGO89_04250"/>
<feature type="domain" description="PhnB-like" evidence="1">
    <location>
        <begin position="7"/>
        <end position="129"/>
    </location>
</feature>
<dbReference type="Pfam" id="PF06983">
    <property type="entry name" value="3-dmu-9_3-mt"/>
    <property type="match status" value="1"/>
</dbReference>
<reference evidence="2 3" key="1">
    <citation type="submission" date="2016-09" db="EMBL/GenBank/DDBJ databases">
        <title>Genome-resolved meta-omics ties microbial dynamics to process performance in biotechnology for thiocyanate degradation.</title>
        <authorList>
            <person name="Kantor R.S."/>
            <person name="Huddy R.J."/>
            <person name="Iyer R."/>
            <person name="Thomas B.C."/>
            <person name="Brown C.T."/>
            <person name="Anantharaman K."/>
            <person name="Tringe S."/>
            <person name="Hettich R.L."/>
            <person name="Harrison S.T."/>
            <person name="Banfield J.F."/>
        </authorList>
    </citation>
    <scope>NUCLEOTIDE SEQUENCE [LARGE SCALE GENOMIC DNA]</scope>
    <source>
        <strain evidence="2">59-99</strain>
    </source>
</reference>
<sequence length="136" mass="15139">MTSLGVYLNFPGTCEEALNFYKTAFAGADVTMQRFGETPVEVTDETRNLVMHAEFKAGDVHFMASDCPPGMEFKLGTNVTLSLQVGDADEQTRLFDTLSQAGNVGMPLQETFWGARFGMLTDRFGVNWMLNHELKK</sequence>
<accession>A0A1M3L5E5</accession>
<dbReference type="Gene3D" id="3.10.180.10">
    <property type="entry name" value="2,3-Dihydroxybiphenyl 1,2-Dioxygenase, domain 1"/>
    <property type="match status" value="1"/>
</dbReference>
<name>A0A1M3L5E5_9BACT</name>
<dbReference type="PANTHER" id="PTHR33990:SF1">
    <property type="entry name" value="PROTEIN YJDN"/>
    <property type="match status" value="1"/>
</dbReference>
<dbReference type="CDD" id="cd06588">
    <property type="entry name" value="PhnB_like"/>
    <property type="match status" value="1"/>
</dbReference>
<dbReference type="Proteomes" id="UP000184233">
    <property type="component" value="Unassembled WGS sequence"/>
</dbReference>
<evidence type="ECO:0000313" key="3">
    <source>
        <dbReference type="Proteomes" id="UP000184233"/>
    </source>
</evidence>
<evidence type="ECO:0000259" key="1">
    <source>
        <dbReference type="Pfam" id="PF06983"/>
    </source>
</evidence>
<proteinExistence type="predicted"/>
<dbReference type="InterPro" id="IPR029068">
    <property type="entry name" value="Glyas_Bleomycin-R_OHBP_Dase"/>
</dbReference>
<dbReference type="InterPro" id="IPR028973">
    <property type="entry name" value="PhnB-like"/>
</dbReference>
<protein>
    <recommendedName>
        <fullName evidence="1">PhnB-like domain-containing protein</fullName>
    </recommendedName>
</protein>